<dbReference type="GO" id="GO:0000160">
    <property type="term" value="P:phosphorelay signal transduction system"/>
    <property type="evidence" value="ECO:0007669"/>
    <property type="project" value="InterPro"/>
</dbReference>
<dbReference type="SUPFAM" id="SSF52172">
    <property type="entry name" value="CheY-like"/>
    <property type="match status" value="1"/>
</dbReference>
<proteinExistence type="predicted"/>
<dbReference type="OrthoDB" id="9800897at2"/>
<dbReference type="EMBL" id="CP004021">
    <property type="protein sequence ID" value="AKK20422.1"/>
    <property type="molecule type" value="Genomic_DNA"/>
</dbReference>
<accession>A0A0G3I9I1</accession>
<feature type="domain" description="Response regulatory" evidence="2">
    <location>
        <begin position="3"/>
        <end position="118"/>
    </location>
</feature>
<dbReference type="InterPro" id="IPR001789">
    <property type="entry name" value="Sig_transdc_resp-reg_receiver"/>
</dbReference>
<dbReference type="STRING" id="1277257.G293_03990"/>
<dbReference type="RefSeq" id="WP_047264403.1">
    <property type="nucleotide sequence ID" value="NZ_CP004021.1"/>
</dbReference>
<keyword evidence="1" id="KW-0597">Phosphoprotein</keyword>
<dbReference type="PROSITE" id="PS50110">
    <property type="entry name" value="RESPONSE_REGULATORY"/>
    <property type="match status" value="1"/>
</dbReference>
<gene>
    <name evidence="3" type="ORF">G293_03990</name>
</gene>
<dbReference type="SMART" id="SM00448">
    <property type="entry name" value="REC"/>
    <property type="match status" value="1"/>
</dbReference>
<evidence type="ECO:0000313" key="3">
    <source>
        <dbReference type="EMBL" id="AKK20422.1"/>
    </source>
</evidence>
<name>A0A0G3I9I1_LIBAF</name>
<dbReference type="Pfam" id="PF00072">
    <property type="entry name" value="Response_reg"/>
    <property type="match status" value="1"/>
</dbReference>
<evidence type="ECO:0000259" key="2">
    <source>
        <dbReference type="PROSITE" id="PS50110"/>
    </source>
</evidence>
<keyword evidence="4" id="KW-1185">Reference proteome</keyword>
<organism evidence="3 4">
    <name type="scientific">Candidatus Liberibacter africanus PTSAPSY</name>
    <dbReference type="NCBI Taxonomy" id="1277257"/>
    <lineage>
        <taxon>Bacteria</taxon>
        <taxon>Pseudomonadati</taxon>
        <taxon>Pseudomonadota</taxon>
        <taxon>Alphaproteobacteria</taxon>
        <taxon>Hyphomicrobiales</taxon>
        <taxon>Rhizobiaceae</taxon>
        <taxon>Liberibacter</taxon>
    </lineage>
</organism>
<protein>
    <submittedName>
        <fullName evidence="3">Putative two-component response regulator protein</fullName>
    </submittedName>
</protein>
<sequence length="127" mass="14600">MNSLVLVDSSHIVRKVGKRLFSDFGFEVFDASNVYEARELCKKESLPDYFVLDESLEGVLDFIADVRKMPLSSSVFIYYLLIEVDFEKMIAGAKAGVDSFLLKPFNRENIQFAMRESPQMQKIKDEN</sequence>
<dbReference type="AlphaFoldDB" id="A0A0G3I9I1"/>
<dbReference type="Proteomes" id="UP000035503">
    <property type="component" value="Chromosome"/>
</dbReference>
<evidence type="ECO:0000313" key="4">
    <source>
        <dbReference type="Proteomes" id="UP000035503"/>
    </source>
</evidence>
<dbReference type="KEGG" id="lau:G293_03990"/>
<feature type="modified residue" description="4-aspartylphosphate" evidence="1">
    <location>
        <position position="53"/>
    </location>
</feature>
<dbReference type="InterPro" id="IPR011006">
    <property type="entry name" value="CheY-like_superfamily"/>
</dbReference>
<dbReference type="CDD" id="cd00156">
    <property type="entry name" value="REC"/>
    <property type="match status" value="1"/>
</dbReference>
<evidence type="ECO:0000256" key="1">
    <source>
        <dbReference type="PROSITE-ProRule" id="PRU00169"/>
    </source>
</evidence>
<dbReference type="PATRIC" id="fig|1277257.4.peg.856"/>
<dbReference type="Gene3D" id="3.40.50.2300">
    <property type="match status" value="1"/>
</dbReference>
<reference evidence="3 4" key="1">
    <citation type="journal article" date="2015" name="Genome Announc.">
        <title>Complete Genome Sequence of 'Candidatus Liberibacter africanus,' a Bacterium Associated with Citrus Huanglongbing.</title>
        <authorList>
            <person name="Lin H."/>
            <person name="Pietersen G."/>
            <person name="Han C."/>
            <person name="Read D.A."/>
            <person name="Lou B."/>
            <person name="Gupta G."/>
            <person name="Civerolo E.L."/>
        </authorList>
    </citation>
    <scope>NUCLEOTIDE SEQUENCE [LARGE SCALE GENOMIC DNA]</scope>
    <source>
        <strain evidence="3 4">PTSAPSY</strain>
    </source>
</reference>